<gene>
    <name evidence="1" type="ORF">LA5096_02170</name>
</gene>
<dbReference type="STRING" id="311410.LA5095_05944"/>
<reference evidence="2" key="1">
    <citation type="submission" date="2015-07" db="EMBL/GenBank/DDBJ databases">
        <authorList>
            <person name="Rodrigo-Torres Lidia"/>
            <person name="Arahal R.David."/>
        </authorList>
    </citation>
    <scope>NUCLEOTIDE SEQUENCE [LARGE SCALE GENOMIC DNA]</scope>
    <source>
        <strain evidence="2">CECT 5096</strain>
    </source>
</reference>
<protein>
    <submittedName>
        <fullName evidence="1">Uncharacterized protein</fullName>
    </submittedName>
</protein>
<dbReference type="AlphaFoldDB" id="A0A0M7B3Y3"/>
<dbReference type="Proteomes" id="UP000049983">
    <property type="component" value="Unassembled WGS sequence"/>
</dbReference>
<accession>A0A0M7B3Y3</accession>
<evidence type="ECO:0000313" key="2">
    <source>
        <dbReference type="Proteomes" id="UP000049983"/>
    </source>
</evidence>
<dbReference type="EMBL" id="CXWC01000006">
    <property type="protein sequence ID" value="CTQ69527.1"/>
    <property type="molecule type" value="Genomic_DNA"/>
</dbReference>
<keyword evidence="2" id="KW-1185">Reference proteome</keyword>
<name>A0A0M7B3Y3_9HYPH</name>
<organism evidence="1 2">
    <name type="scientific">Roseibium album</name>
    <dbReference type="NCBI Taxonomy" id="311410"/>
    <lineage>
        <taxon>Bacteria</taxon>
        <taxon>Pseudomonadati</taxon>
        <taxon>Pseudomonadota</taxon>
        <taxon>Alphaproteobacteria</taxon>
        <taxon>Hyphomicrobiales</taxon>
        <taxon>Stappiaceae</taxon>
        <taxon>Roseibium</taxon>
    </lineage>
</organism>
<proteinExistence type="predicted"/>
<evidence type="ECO:0000313" key="1">
    <source>
        <dbReference type="EMBL" id="CTQ69527.1"/>
    </source>
</evidence>
<sequence length="61" mass="7058">MIRWENSVRRQFVSIREMLPCGWPSQGHVDRAGYHLRSCGRGQTVWSIDFPRTSEHMTGPG</sequence>